<feature type="compositionally biased region" description="Pro residues" evidence="1">
    <location>
        <begin position="118"/>
        <end position="139"/>
    </location>
</feature>
<dbReference type="Proteomes" id="UP000011115">
    <property type="component" value="Unassembled WGS sequence"/>
</dbReference>
<organism evidence="2 3">
    <name type="scientific">Solanum tuberosum</name>
    <name type="common">Potato</name>
    <dbReference type="NCBI Taxonomy" id="4113"/>
    <lineage>
        <taxon>Eukaryota</taxon>
        <taxon>Viridiplantae</taxon>
        <taxon>Streptophyta</taxon>
        <taxon>Embryophyta</taxon>
        <taxon>Tracheophyta</taxon>
        <taxon>Spermatophyta</taxon>
        <taxon>Magnoliopsida</taxon>
        <taxon>eudicotyledons</taxon>
        <taxon>Gunneridae</taxon>
        <taxon>Pentapetalae</taxon>
        <taxon>asterids</taxon>
        <taxon>lamiids</taxon>
        <taxon>Solanales</taxon>
        <taxon>Solanaceae</taxon>
        <taxon>Solanoideae</taxon>
        <taxon>Solaneae</taxon>
        <taxon>Solanum</taxon>
    </lineage>
</organism>
<sequence length="173" mass="19142">MARPKVAGRDMLPCKRAKGITINEDAFVSKEKATKLPTTSGKGKEKGKEPAPESPEVNSDSERVYASHFTTSEIEGEHQDPQAAIFEPEDDQLMLSRRAEMRSKRLNDPSRIREPQATAPPVPDQAVVPTPPAQGPPPRSMNRLKAEGLRTIIEEKMLSIDGVIDIYPEIWST</sequence>
<feature type="compositionally biased region" description="Basic and acidic residues" evidence="1">
    <location>
        <begin position="42"/>
        <end position="51"/>
    </location>
</feature>
<keyword evidence="3" id="KW-1185">Reference proteome</keyword>
<reference evidence="3" key="1">
    <citation type="journal article" date="2011" name="Nature">
        <title>Genome sequence and analysis of the tuber crop potato.</title>
        <authorList>
            <consortium name="The Potato Genome Sequencing Consortium"/>
        </authorList>
    </citation>
    <scope>NUCLEOTIDE SEQUENCE [LARGE SCALE GENOMIC DNA]</scope>
    <source>
        <strain evidence="3">cv. DM1-3 516 R44</strain>
    </source>
</reference>
<proteinExistence type="predicted"/>
<evidence type="ECO:0000313" key="3">
    <source>
        <dbReference type="Proteomes" id="UP000011115"/>
    </source>
</evidence>
<evidence type="ECO:0000313" key="2">
    <source>
        <dbReference type="EnsemblPlants" id="PGSC0003DMT400092490"/>
    </source>
</evidence>
<dbReference type="AlphaFoldDB" id="M1DPX0"/>
<reference evidence="2" key="2">
    <citation type="submission" date="2015-06" db="UniProtKB">
        <authorList>
            <consortium name="EnsemblPlants"/>
        </authorList>
    </citation>
    <scope>IDENTIFICATION</scope>
    <source>
        <strain evidence="2">DM1-3 516 R44</strain>
    </source>
</reference>
<accession>M1DPX0</accession>
<feature type="region of interest" description="Disordered" evidence="1">
    <location>
        <begin position="1"/>
        <end position="142"/>
    </location>
</feature>
<dbReference type="EnsemblPlants" id="PGSC0003DMT400092490">
    <property type="protein sequence ID" value="PGSC0003DMT400092490"/>
    <property type="gene ID" value="PGSC0003DMG400042061"/>
</dbReference>
<dbReference type="PANTHER" id="PTHR33180:SF31">
    <property type="entry name" value="POLYPROTEIN PROTEIN"/>
    <property type="match status" value="1"/>
</dbReference>
<dbReference type="PaxDb" id="4113-PGSC0003DMT400092490"/>
<evidence type="ECO:0000256" key="1">
    <source>
        <dbReference type="SAM" id="MobiDB-lite"/>
    </source>
</evidence>
<dbReference type="InParanoid" id="M1DPX0"/>
<dbReference type="HOGENOM" id="CLU_029307_5_1_1"/>
<protein>
    <recommendedName>
        <fullName evidence="4">Integrase core domain containing protein</fullName>
    </recommendedName>
</protein>
<dbReference type="Gramene" id="PGSC0003DMT400092490">
    <property type="protein sequence ID" value="PGSC0003DMT400092490"/>
    <property type="gene ID" value="PGSC0003DMG400042061"/>
</dbReference>
<name>M1DPX0_SOLTU</name>
<dbReference type="PANTHER" id="PTHR33180">
    <property type="entry name" value="PHOTOSYSTEM II CP43 REACTION CENTER PROTEIN"/>
    <property type="match status" value="1"/>
</dbReference>
<feature type="compositionally biased region" description="Basic and acidic residues" evidence="1">
    <location>
        <begin position="97"/>
        <end position="114"/>
    </location>
</feature>
<evidence type="ECO:0008006" key="4">
    <source>
        <dbReference type="Google" id="ProtNLM"/>
    </source>
</evidence>